<comment type="subcellular location">
    <subcellularLocation>
        <location evidence="1">Lysosome membrane</location>
        <topology evidence="1">Multi-pass membrane protein</topology>
    </subcellularLocation>
</comment>
<organism evidence="14 15">
    <name type="scientific">Dispira parvispora</name>
    <dbReference type="NCBI Taxonomy" id="1520584"/>
    <lineage>
        <taxon>Eukaryota</taxon>
        <taxon>Fungi</taxon>
        <taxon>Fungi incertae sedis</taxon>
        <taxon>Zoopagomycota</taxon>
        <taxon>Kickxellomycotina</taxon>
        <taxon>Dimargaritomycetes</taxon>
        <taxon>Dimargaritales</taxon>
        <taxon>Dimargaritaceae</taxon>
        <taxon>Dispira</taxon>
    </lineage>
</organism>
<comment type="similarity">
    <text evidence="2">Belongs to the LIMR family. LMBRD1 subfamily.</text>
</comment>
<feature type="transmembrane region" description="Helical" evidence="13">
    <location>
        <begin position="12"/>
        <end position="32"/>
    </location>
</feature>
<comment type="function">
    <text evidence="11">Probable lysosomal cobalamin transporter. Required to export cobalamin from lysosomes allowing its conversion to cofactors.</text>
</comment>
<evidence type="ECO:0000313" key="15">
    <source>
        <dbReference type="Proteomes" id="UP001150925"/>
    </source>
</evidence>
<evidence type="ECO:0000256" key="13">
    <source>
        <dbReference type="SAM" id="Phobius"/>
    </source>
</evidence>
<evidence type="ECO:0000313" key="14">
    <source>
        <dbReference type="EMBL" id="KAJ1969439.1"/>
    </source>
</evidence>
<dbReference type="AlphaFoldDB" id="A0A9W8AZS9"/>
<feature type="transmembrane region" description="Helical" evidence="13">
    <location>
        <begin position="301"/>
        <end position="324"/>
    </location>
</feature>
<feature type="transmembrane region" description="Helical" evidence="13">
    <location>
        <begin position="370"/>
        <end position="399"/>
    </location>
</feature>
<feature type="transmembrane region" description="Helical" evidence="13">
    <location>
        <begin position="139"/>
        <end position="157"/>
    </location>
</feature>
<dbReference type="Pfam" id="PF04791">
    <property type="entry name" value="LMBR1"/>
    <property type="match status" value="1"/>
</dbReference>
<feature type="transmembrane region" description="Helical" evidence="13">
    <location>
        <begin position="504"/>
        <end position="529"/>
    </location>
</feature>
<keyword evidence="15" id="KW-1185">Reference proteome</keyword>
<feature type="transmembrane region" description="Helical" evidence="13">
    <location>
        <begin position="411"/>
        <end position="430"/>
    </location>
</feature>
<comment type="caution">
    <text evidence="14">The sequence shown here is derived from an EMBL/GenBank/DDBJ whole genome shotgun (WGS) entry which is preliminary data.</text>
</comment>
<name>A0A9W8AZS9_9FUNG</name>
<dbReference type="Proteomes" id="UP001150925">
    <property type="component" value="Unassembled WGS sequence"/>
</dbReference>
<evidence type="ECO:0000256" key="4">
    <source>
        <dbReference type="ARBA" id="ARBA00022448"/>
    </source>
</evidence>
<keyword evidence="10" id="KW-0170">Cobalt</keyword>
<evidence type="ECO:0000256" key="5">
    <source>
        <dbReference type="ARBA" id="ARBA00022628"/>
    </source>
</evidence>
<feature type="transmembrane region" description="Helical" evidence="13">
    <location>
        <begin position="96"/>
        <end position="119"/>
    </location>
</feature>
<keyword evidence="9" id="KW-0458">Lysosome</keyword>
<evidence type="ECO:0000256" key="10">
    <source>
        <dbReference type="ARBA" id="ARBA00023285"/>
    </source>
</evidence>
<protein>
    <recommendedName>
        <fullName evidence="3">Probable lysosomal cobalamin transporter</fullName>
    </recommendedName>
</protein>
<dbReference type="GO" id="GO:0031419">
    <property type="term" value="F:cobalamin binding"/>
    <property type="evidence" value="ECO:0007669"/>
    <property type="project" value="UniProtKB-KW"/>
</dbReference>
<keyword evidence="6 13" id="KW-0812">Transmembrane</keyword>
<evidence type="ECO:0000256" key="11">
    <source>
        <dbReference type="ARBA" id="ARBA00025515"/>
    </source>
</evidence>
<proteinExistence type="inferred from homology"/>
<keyword evidence="5" id="KW-0846">Cobalamin</keyword>
<evidence type="ECO:0000256" key="6">
    <source>
        <dbReference type="ARBA" id="ARBA00022692"/>
    </source>
</evidence>
<feature type="transmembrane region" description="Helical" evidence="13">
    <location>
        <begin position="185"/>
        <end position="212"/>
    </location>
</feature>
<keyword evidence="4" id="KW-0813">Transport</keyword>
<feature type="transmembrane region" description="Helical" evidence="13">
    <location>
        <begin position="44"/>
        <end position="67"/>
    </location>
</feature>
<dbReference type="OrthoDB" id="73273at2759"/>
<gene>
    <name evidence="14" type="ORF">IWQ62_000625</name>
</gene>
<dbReference type="PANTHER" id="PTHR16130">
    <property type="entry name" value="LYSOSOMAL COBALAMIN TRANSPORTER-RELATED"/>
    <property type="match status" value="1"/>
</dbReference>
<evidence type="ECO:0000256" key="1">
    <source>
        <dbReference type="ARBA" id="ARBA00004155"/>
    </source>
</evidence>
<keyword evidence="7 13" id="KW-1133">Transmembrane helix</keyword>
<dbReference type="GO" id="GO:0005774">
    <property type="term" value="C:vacuolar membrane"/>
    <property type="evidence" value="ECO:0007669"/>
    <property type="project" value="TreeGrafter"/>
</dbReference>
<keyword evidence="8 13" id="KW-0472">Membrane</keyword>
<dbReference type="GO" id="GO:0072665">
    <property type="term" value="P:protein localization to vacuole"/>
    <property type="evidence" value="ECO:0007669"/>
    <property type="project" value="TreeGrafter"/>
</dbReference>
<evidence type="ECO:0000256" key="2">
    <source>
        <dbReference type="ARBA" id="ARBA00009901"/>
    </source>
</evidence>
<dbReference type="InterPro" id="IPR006876">
    <property type="entry name" value="LMBR1-like_membr_prot"/>
</dbReference>
<feature type="compositionally biased region" description="Basic and acidic residues" evidence="12">
    <location>
        <begin position="551"/>
        <end position="561"/>
    </location>
</feature>
<dbReference type="PANTHER" id="PTHR16130:SF2">
    <property type="entry name" value="LYSOSOMAL COBALAMIN TRANSPORT ESCORT PROTEIN LMBD1"/>
    <property type="match status" value="1"/>
</dbReference>
<evidence type="ECO:0000256" key="8">
    <source>
        <dbReference type="ARBA" id="ARBA00023136"/>
    </source>
</evidence>
<evidence type="ECO:0000256" key="7">
    <source>
        <dbReference type="ARBA" id="ARBA00022989"/>
    </source>
</evidence>
<dbReference type="InterPro" id="IPR050854">
    <property type="entry name" value="LMBD1_LysCbl_Transport"/>
</dbReference>
<sequence length="612" mass="67715">MDFGSLLVTGWSGYAVGSLVLLVVAFVALRWLRDPEDADPWCSWIALVGLWVGLCVALLTILDVFLVSATVDQYTGLKYAWATPEVLTQVQVGVQAAQYVLLALMALLVFGVIPFVYFFYEENDLETSLSGRLQNAAKYTLFIVVIVLLLLTTGFVLQTRQDLPGNGGDPGWYKRLWSATTWHEVLAFTMGAMLTLGMGVYILYTSVGLALLPLTLTQIRPPSASRDTIYRVERELDINRQMQRSIQLRYQNVRVPVNTRDRMLLEELAKQERFYLQQLEETRQATRPRLWGSGCLPAFNLLLRGVAGCFLIVLSWSVLLSIALTSIAKITQSVCGRDCGYALDQAFLANPMAFAFQQLSQLFPADVLGFAGLFTFLVVCTFVTIVYQGIGVLGIVRFYRVAPRSTSPQALLCLATMVMFATWALSYNLATHIVPHYLTFGSQVYCNRTVEAIPTTQFVPMELTRDCTNHPEFIVPCDANAPGTICTRTQFSSLFHSVAQGYPVFGVGFFHAQWVFLGLNLLSFAVFLVKSCNGTLTISGSRSNSYTTSRDTADPPRRRGDYDEESGAGETDALLSSTASHVPPPGDGHSPYRTADRRAVSTHGRIGNRTFG</sequence>
<evidence type="ECO:0000256" key="3">
    <source>
        <dbReference type="ARBA" id="ARBA00017088"/>
    </source>
</evidence>
<reference evidence="14" key="1">
    <citation type="submission" date="2022-07" db="EMBL/GenBank/DDBJ databases">
        <title>Phylogenomic reconstructions and comparative analyses of Kickxellomycotina fungi.</title>
        <authorList>
            <person name="Reynolds N.K."/>
            <person name="Stajich J.E."/>
            <person name="Barry K."/>
            <person name="Grigoriev I.V."/>
            <person name="Crous P."/>
            <person name="Smith M.E."/>
        </authorList>
    </citation>
    <scope>NUCLEOTIDE SEQUENCE</scope>
    <source>
        <strain evidence="14">RSA 1196</strain>
    </source>
</reference>
<feature type="compositionally biased region" description="Polar residues" evidence="12">
    <location>
        <begin position="541"/>
        <end position="550"/>
    </location>
</feature>
<evidence type="ECO:0000256" key="12">
    <source>
        <dbReference type="SAM" id="MobiDB-lite"/>
    </source>
</evidence>
<feature type="region of interest" description="Disordered" evidence="12">
    <location>
        <begin position="541"/>
        <end position="612"/>
    </location>
</feature>
<accession>A0A9W8AZS9</accession>
<dbReference type="EMBL" id="JANBPY010000059">
    <property type="protein sequence ID" value="KAJ1969439.1"/>
    <property type="molecule type" value="Genomic_DNA"/>
</dbReference>
<evidence type="ECO:0000256" key="9">
    <source>
        <dbReference type="ARBA" id="ARBA00023228"/>
    </source>
</evidence>